<dbReference type="HOGENOM" id="CLU_2725918_0_0_1"/>
<dbReference type="AlphaFoldDB" id="G7I289"/>
<sequence>MKISIVNNRRSNIINTTPHLLISSDDFHFVNKFKTITSNVHSLINNDAESQTALIDIFHTLTFSNHYFRRHW</sequence>
<dbReference type="EMBL" id="CM001217">
    <property type="protein sequence ID" value="AES58707.1"/>
    <property type="molecule type" value="Genomic_DNA"/>
</dbReference>
<organism evidence="1 3">
    <name type="scientific">Medicago truncatula</name>
    <name type="common">Barrel medic</name>
    <name type="synonym">Medicago tribuloides</name>
    <dbReference type="NCBI Taxonomy" id="3880"/>
    <lineage>
        <taxon>Eukaryota</taxon>
        <taxon>Viridiplantae</taxon>
        <taxon>Streptophyta</taxon>
        <taxon>Embryophyta</taxon>
        <taxon>Tracheophyta</taxon>
        <taxon>Spermatophyta</taxon>
        <taxon>Magnoliopsida</taxon>
        <taxon>eudicotyledons</taxon>
        <taxon>Gunneridae</taxon>
        <taxon>Pentapetalae</taxon>
        <taxon>rosids</taxon>
        <taxon>fabids</taxon>
        <taxon>Fabales</taxon>
        <taxon>Fabaceae</taxon>
        <taxon>Papilionoideae</taxon>
        <taxon>50 kb inversion clade</taxon>
        <taxon>NPAAA clade</taxon>
        <taxon>Hologalegina</taxon>
        <taxon>IRL clade</taxon>
        <taxon>Trifolieae</taxon>
        <taxon>Medicago</taxon>
    </lineage>
</organism>
<reference evidence="2" key="3">
    <citation type="submission" date="2015-04" db="UniProtKB">
        <authorList>
            <consortium name="EnsemblPlants"/>
        </authorList>
    </citation>
    <scope>IDENTIFICATION</scope>
    <source>
        <strain evidence="2">cv. Jemalong A17</strain>
    </source>
</reference>
<dbReference type="PaxDb" id="3880-AES58707"/>
<dbReference type="EnsemblPlants" id="AES58707">
    <property type="protein sequence ID" value="AES58707"/>
    <property type="gene ID" value="MTR_1g007440"/>
</dbReference>
<evidence type="ECO:0000313" key="3">
    <source>
        <dbReference type="Proteomes" id="UP000002051"/>
    </source>
</evidence>
<reference evidence="1 3" key="2">
    <citation type="journal article" date="2014" name="BMC Genomics">
        <title>An improved genome release (version Mt4.0) for the model legume Medicago truncatula.</title>
        <authorList>
            <person name="Tang H."/>
            <person name="Krishnakumar V."/>
            <person name="Bidwell S."/>
            <person name="Rosen B."/>
            <person name="Chan A."/>
            <person name="Zhou S."/>
            <person name="Gentzbittel L."/>
            <person name="Childs K.L."/>
            <person name="Yandell M."/>
            <person name="Gundlach H."/>
            <person name="Mayer K.F."/>
            <person name="Schwartz D.C."/>
            <person name="Town C.D."/>
        </authorList>
    </citation>
    <scope>GENOME REANNOTATION</scope>
    <source>
        <strain evidence="2 3">cv. Jemalong A17</strain>
    </source>
</reference>
<evidence type="ECO:0000313" key="2">
    <source>
        <dbReference type="EnsemblPlants" id="AES58707"/>
    </source>
</evidence>
<reference evidence="1 3" key="1">
    <citation type="journal article" date="2011" name="Nature">
        <title>The Medicago genome provides insight into the evolution of rhizobial symbioses.</title>
        <authorList>
            <person name="Young N.D."/>
            <person name="Debelle F."/>
            <person name="Oldroyd G.E."/>
            <person name="Geurts R."/>
            <person name="Cannon S.B."/>
            <person name="Udvardi M.K."/>
            <person name="Benedito V.A."/>
            <person name="Mayer K.F."/>
            <person name="Gouzy J."/>
            <person name="Schoof H."/>
            <person name="Van de Peer Y."/>
            <person name="Proost S."/>
            <person name="Cook D.R."/>
            <person name="Meyers B.C."/>
            <person name="Spannagl M."/>
            <person name="Cheung F."/>
            <person name="De Mita S."/>
            <person name="Krishnakumar V."/>
            <person name="Gundlach H."/>
            <person name="Zhou S."/>
            <person name="Mudge J."/>
            <person name="Bharti A.K."/>
            <person name="Murray J.D."/>
            <person name="Naoumkina M.A."/>
            <person name="Rosen B."/>
            <person name="Silverstein K.A."/>
            <person name="Tang H."/>
            <person name="Rombauts S."/>
            <person name="Zhao P.X."/>
            <person name="Zhou P."/>
            <person name="Barbe V."/>
            <person name="Bardou P."/>
            <person name="Bechner M."/>
            <person name="Bellec A."/>
            <person name="Berger A."/>
            <person name="Berges H."/>
            <person name="Bidwell S."/>
            <person name="Bisseling T."/>
            <person name="Choisne N."/>
            <person name="Couloux A."/>
            <person name="Denny R."/>
            <person name="Deshpande S."/>
            <person name="Dai X."/>
            <person name="Doyle J.J."/>
            <person name="Dudez A.M."/>
            <person name="Farmer A.D."/>
            <person name="Fouteau S."/>
            <person name="Franken C."/>
            <person name="Gibelin C."/>
            <person name="Gish J."/>
            <person name="Goldstein S."/>
            <person name="Gonzalez A.J."/>
            <person name="Green P.J."/>
            <person name="Hallab A."/>
            <person name="Hartog M."/>
            <person name="Hua A."/>
            <person name="Humphray S.J."/>
            <person name="Jeong D.H."/>
            <person name="Jing Y."/>
            <person name="Jocker A."/>
            <person name="Kenton S.M."/>
            <person name="Kim D.J."/>
            <person name="Klee K."/>
            <person name="Lai H."/>
            <person name="Lang C."/>
            <person name="Lin S."/>
            <person name="Macmil S.L."/>
            <person name="Magdelenat G."/>
            <person name="Matthews L."/>
            <person name="McCorrison J."/>
            <person name="Monaghan E.L."/>
            <person name="Mun J.H."/>
            <person name="Najar F.Z."/>
            <person name="Nicholson C."/>
            <person name="Noirot C."/>
            <person name="O'Bleness M."/>
            <person name="Paule C.R."/>
            <person name="Poulain J."/>
            <person name="Prion F."/>
            <person name="Qin B."/>
            <person name="Qu C."/>
            <person name="Retzel E.F."/>
            <person name="Riddle C."/>
            <person name="Sallet E."/>
            <person name="Samain S."/>
            <person name="Samson N."/>
            <person name="Sanders I."/>
            <person name="Saurat O."/>
            <person name="Scarpelli C."/>
            <person name="Schiex T."/>
            <person name="Segurens B."/>
            <person name="Severin A.J."/>
            <person name="Sherrier D.J."/>
            <person name="Shi R."/>
            <person name="Sims S."/>
            <person name="Singer S.R."/>
            <person name="Sinharoy S."/>
            <person name="Sterck L."/>
            <person name="Viollet A."/>
            <person name="Wang B.B."/>
            <person name="Wang K."/>
            <person name="Wang M."/>
            <person name="Wang X."/>
            <person name="Warfsmann J."/>
            <person name="Weissenbach J."/>
            <person name="White D.D."/>
            <person name="White J.D."/>
            <person name="Wiley G.B."/>
            <person name="Wincker P."/>
            <person name="Xing Y."/>
            <person name="Yang L."/>
            <person name="Yao Z."/>
            <person name="Ying F."/>
            <person name="Zhai J."/>
            <person name="Zhou L."/>
            <person name="Zuber A."/>
            <person name="Denarie J."/>
            <person name="Dixon R.A."/>
            <person name="May G.D."/>
            <person name="Schwartz D.C."/>
            <person name="Rogers J."/>
            <person name="Quetier F."/>
            <person name="Town C.D."/>
            <person name="Roe B.A."/>
        </authorList>
    </citation>
    <scope>NUCLEOTIDE SEQUENCE [LARGE SCALE GENOMIC DNA]</scope>
    <source>
        <strain evidence="1">A17</strain>
        <strain evidence="2 3">cv. Jemalong A17</strain>
    </source>
</reference>
<evidence type="ECO:0000313" key="1">
    <source>
        <dbReference type="EMBL" id="AES58707.1"/>
    </source>
</evidence>
<protein>
    <submittedName>
        <fullName evidence="1">Alkaline-phosphatase family protein, putative</fullName>
    </submittedName>
</protein>
<gene>
    <name evidence="1" type="ordered locus">MTR_1g007440</name>
</gene>
<dbReference type="Proteomes" id="UP000002051">
    <property type="component" value="Unassembled WGS sequence"/>
</dbReference>
<dbReference type="STRING" id="3880.G7I289"/>
<name>G7I289_MEDTR</name>
<keyword evidence="3" id="KW-1185">Reference proteome</keyword>
<proteinExistence type="predicted"/>
<accession>G7I289</accession>